<gene>
    <name evidence="1" type="ORF">DOTSEDRAFT_68670</name>
</gene>
<dbReference type="AlphaFoldDB" id="N1Q519"/>
<keyword evidence="2" id="KW-1185">Reference proteome</keyword>
<sequence length="70" mass="8060">MTVPARRKDFQSSHRSVTEVNRQAFSRYDGAGSMPTTRILYIVDHADRYGQRTRFATIRCAVTSSQLKEH</sequence>
<reference evidence="1 2" key="2">
    <citation type="journal article" date="2012" name="PLoS Pathog.">
        <title>Diverse lifestyles and strategies of plant pathogenesis encoded in the genomes of eighteen Dothideomycetes fungi.</title>
        <authorList>
            <person name="Ohm R.A."/>
            <person name="Feau N."/>
            <person name="Henrissat B."/>
            <person name="Schoch C.L."/>
            <person name="Horwitz B.A."/>
            <person name="Barry K.W."/>
            <person name="Condon B.J."/>
            <person name="Copeland A.C."/>
            <person name="Dhillon B."/>
            <person name="Glaser F."/>
            <person name="Hesse C.N."/>
            <person name="Kosti I."/>
            <person name="LaButti K."/>
            <person name="Lindquist E.A."/>
            <person name="Lucas S."/>
            <person name="Salamov A.A."/>
            <person name="Bradshaw R.E."/>
            <person name="Ciuffetti L."/>
            <person name="Hamelin R.C."/>
            <person name="Kema G.H.J."/>
            <person name="Lawrence C."/>
            <person name="Scott J.A."/>
            <person name="Spatafora J.W."/>
            <person name="Turgeon B.G."/>
            <person name="de Wit P.J.G.M."/>
            <person name="Zhong S."/>
            <person name="Goodwin S.B."/>
            <person name="Grigoriev I.V."/>
        </authorList>
    </citation>
    <scope>NUCLEOTIDE SEQUENCE [LARGE SCALE GENOMIC DNA]</scope>
    <source>
        <strain evidence="2">NZE10 / CBS 128990</strain>
    </source>
</reference>
<name>N1Q519_DOTSN</name>
<organism evidence="1 2">
    <name type="scientific">Dothistroma septosporum (strain NZE10 / CBS 128990)</name>
    <name type="common">Red band needle blight fungus</name>
    <name type="synonym">Mycosphaerella pini</name>
    <dbReference type="NCBI Taxonomy" id="675120"/>
    <lineage>
        <taxon>Eukaryota</taxon>
        <taxon>Fungi</taxon>
        <taxon>Dikarya</taxon>
        <taxon>Ascomycota</taxon>
        <taxon>Pezizomycotina</taxon>
        <taxon>Dothideomycetes</taxon>
        <taxon>Dothideomycetidae</taxon>
        <taxon>Mycosphaerellales</taxon>
        <taxon>Mycosphaerellaceae</taxon>
        <taxon>Dothistroma</taxon>
    </lineage>
</organism>
<evidence type="ECO:0000313" key="2">
    <source>
        <dbReference type="Proteomes" id="UP000016933"/>
    </source>
</evidence>
<dbReference type="Proteomes" id="UP000016933">
    <property type="component" value="Unassembled WGS sequence"/>
</dbReference>
<proteinExistence type="predicted"/>
<protein>
    <submittedName>
        <fullName evidence="1">Uncharacterized protein</fullName>
    </submittedName>
</protein>
<dbReference type="EMBL" id="KB446535">
    <property type="protein sequence ID" value="EME49924.1"/>
    <property type="molecule type" value="Genomic_DNA"/>
</dbReference>
<accession>N1Q519</accession>
<evidence type="ECO:0000313" key="1">
    <source>
        <dbReference type="EMBL" id="EME49924.1"/>
    </source>
</evidence>
<reference evidence="2" key="1">
    <citation type="journal article" date="2012" name="PLoS Genet.">
        <title>The genomes of the fungal plant pathogens Cladosporium fulvum and Dothistroma septosporum reveal adaptation to different hosts and lifestyles but also signatures of common ancestry.</title>
        <authorList>
            <person name="de Wit P.J.G.M."/>
            <person name="van der Burgt A."/>
            <person name="Oekmen B."/>
            <person name="Stergiopoulos I."/>
            <person name="Abd-Elsalam K.A."/>
            <person name="Aerts A.L."/>
            <person name="Bahkali A.H."/>
            <person name="Beenen H.G."/>
            <person name="Chettri P."/>
            <person name="Cox M.P."/>
            <person name="Datema E."/>
            <person name="de Vries R.P."/>
            <person name="Dhillon B."/>
            <person name="Ganley A.R."/>
            <person name="Griffiths S.A."/>
            <person name="Guo Y."/>
            <person name="Hamelin R.C."/>
            <person name="Henrissat B."/>
            <person name="Kabir M.S."/>
            <person name="Jashni M.K."/>
            <person name="Kema G."/>
            <person name="Klaubauf S."/>
            <person name="Lapidus A."/>
            <person name="Levasseur A."/>
            <person name="Lindquist E."/>
            <person name="Mehrabi R."/>
            <person name="Ohm R.A."/>
            <person name="Owen T.J."/>
            <person name="Salamov A."/>
            <person name="Schwelm A."/>
            <person name="Schijlen E."/>
            <person name="Sun H."/>
            <person name="van den Burg H.A."/>
            <person name="van Ham R.C.H.J."/>
            <person name="Zhang S."/>
            <person name="Goodwin S.B."/>
            <person name="Grigoriev I.V."/>
            <person name="Collemare J."/>
            <person name="Bradshaw R.E."/>
        </authorList>
    </citation>
    <scope>NUCLEOTIDE SEQUENCE [LARGE SCALE GENOMIC DNA]</scope>
    <source>
        <strain evidence="2">NZE10 / CBS 128990</strain>
    </source>
</reference>
<dbReference type="HOGENOM" id="CLU_2757747_0_0_1"/>